<dbReference type="EC" id="4.1.1.97" evidence="3"/>
<dbReference type="Pfam" id="PF09349">
    <property type="entry name" value="OHCU_decarbox"/>
    <property type="match status" value="1"/>
</dbReference>
<evidence type="ECO:0000256" key="1">
    <source>
        <dbReference type="ARBA" id="ARBA00001163"/>
    </source>
</evidence>
<evidence type="ECO:0000313" key="9">
    <source>
        <dbReference type="Proteomes" id="UP001589838"/>
    </source>
</evidence>
<feature type="domain" description="Oxo-4-hydroxy-4-carboxy-5-ureidoimidazoline decarboxylase" evidence="7">
    <location>
        <begin position="10"/>
        <end position="161"/>
    </location>
</feature>
<dbReference type="InterPro" id="IPR036778">
    <property type="entry name" value="OHCU_decarboxylase_sf"/>
</dbReference>
<reference evidence="8 9" key="1">
    <citation type="submission" date="2024-09" db="EMBL/GenBank/DDBJ databases">
        <authorList>
            <person name="Sun Q."/>
            <person name="Mori K."/>
        </authorList>
    </citation>
    <scope>NUCLEOTIDE SEQUENCE [LARGE SCALE GENOMIC DNA]</scope>
    <source>
        <strain evidence="8 9">NCAIM B.02610</strain>
    </source>
</reference>
<accession>A0ABV6KDS4</accession>
<comment type="caution">
    <text evidence="8">The sequence shown here is derived from an EMBL/GenBank/DDBJ whole genome shotgun (WGS) entry which is preliminary data.</text>
</comment>
<keyword evidence="9" id="KW-1185">Reference proteome</keyword>
<keyword evidence="6 8" id="KW-0456">Lyase</keyword>
<sequence>MINYSMEQVNKMTEQEFMHSVGVVFEHSPWVAKSAFGHHPFSSLDQMYEKMIEEMTNADMSLKLSLLRAHPDLGTRLEVSESSKHEQQNAGLSQLSEEEYREFSLLNKKYIEKFDFPFIMAVKGQDKHSIKESMKTRINNQYEKEFKTALSQVEKIARFRLVDMIVDENMSTK</sequence>
<name>A0ABV6KDS4_9BACI</name>
<organism evidence="8 9">
    <name type="scientific">Halalkalibacter kiskunsagensis</name>
    <dbReference type="NCBI Taxonomy" id="1548599"/>
    <lineage>
        <taxon>Bacteria</taxon>
        <taxon>Bacillati</taxon>
        <taxon>Bacillota</taxon>
        <taxon>Bacilli</taxon>
        <taxon>Bacillales</taxon>
        <taxon>Bacillaceae</taxon>
        <taxon>Halalkalibacter</taxon>
    </lineage>
</organism>
<dbReference type="PANTHER" id="PTHR43466">
    <property type="entry name" value="2-OXO-4-HYDROXY-4-CARBOXY-5-UREIDOIMIDAZOLINE DECARBOXYLASE-RELATED"/>
    <property type="match status" value="1"/>
</dbReference>
<evidence type="ECO:0000256" key="6">
    <source>
        <dbReference type="ARBA" id="ARBA00023239"/>
    </source>
</evidence>
<evidence type="ECO:0000256" key="2">
    <source>
        <dbReference type="ARBA" id="ARBA00004754"/>
    </source>
</evidence>
<evidence type="ECO:0000256" key="3">
    <source>
        <dbReference type="ARBA" id="ARBA00012257"/>
    </source>
</evidence>
<dbReference type="GO" id="GO:0051997">
    <property type="term" value="F:2-oxo-4-hydroxy-4-carboxy-5-ureidoimidazoline decarboxylase activity"/>
    <property type="evidence" value="ECO:0007669"/>
    <property type="project" value="UniProtKB-EC"/>
</dbReference>
<dbReference type="RefSeq" id="WP_335958724.1">
    <property type="nucleotide sequence ID" value="NZ_JAXBLX010000002.1"/>
</dbReference>
<dbReference type="EMBL" id="JBHLUX010000030">
    <property type="protein sequence ID" value="MFC0471115.1"/>
    <property type="molecule type" value="Genomic_DNA"/>
</dbReference>
<keyword evidence="5" id="KW-0210">Decarboxylase</keyword>
<dbReference type="SUPFAM" id="SSF158694">
    <property type="entry name" value="UraD-Like"/>
    <property type="match status" value="1"/>
</dbReference>
<evidence type="ECO:0000256" key="5">
    <source>
        <dbReference type="ARBA" id="ARBA00022793"/>
    </source>
</evidence>
<comment type="pathway">
    <text evidence="2">Purine metabolism; urate degradation; (S)-allantoin from urate: step 3/3.</text>
</comment>
<dbReference type="NCBIfam" id="TIGR03164">
    <property type="entry name" value="UHCUDC"/>
    <property type="match status" value="1"/>
</dbReference>
<evidence type="ECO:0000313" key="8">
    <source>
        <dbReference type="EMBL" id="MFC0471115.1"/>
    </source>
</evidence>
<dbReference type="InterPro" id="IPR017580">
    <property type="entry name" value="OHCU_decarboxylase-1"/>
</dbReference>
<gene>
    <name evidence="8" type="primary">uraD</name>
    <name evidence="8" type="ORF">ACFFHM_11630</name>
</gene>
<keyword evidence="4" id="KW-0659">Purine metabolism</keyword>
<comment type="catalytic activity">
    <reaction evidence="1">
        <text>5-hydroxy-2-oxo-4-ureido-2,5-dihydro-1H-imidazole-5-carboxylate + H(+) = (S)-allantoin + CO2</text>
        <dbReference type="Rhea" id="RHEA:26301"/>
        <dbReference type="ChEBI" id="CHEBI:15378"/>
        <dbReference type="ChEBI" id="CHEBI:15678"/>
        <dbReference type="ChEBI" id="CHEBI:16526"/>
        <dbReference type="ChEBI" id="CHEBI:58639"/>
        <dbReference type="EC" id="4.1.1.97"/>
    </reaction>
</comment>
<proteinExistence type="predicted"/>
<dbReference type="InterPro" id="IPR018020">
    <property type="entry name" value="OHCU_decarboxylase"/>
</dbReference>
<evidence type="ECO:0000256" key="4">
    <source>
        <dbReference type="ARBA" id="ARBA00022631"/>
    </source>
</evidence>
<evidence type="ECO:0000259" key="7">
    <source>
        <dbReference type="Pfam" id="PF09349"/>
    </source>
</evidence>
<dbReference type="PANTHER" id="PTHR43466:SF1">
    <property type="entry name" value="2-OXO-4-HYDROXY-4-CARBOXY-5-UREIDOIMIDAZOLINE DECARBOXYLASE-RELATED"/>
    <property type="match status" value="1"/>
</dbReference>
<protein>
    <recommendedName>
        <fullName evidence="3">2-oxo-4-hydroxy-4-carboxy-5-ureidoimidazoline decarboxylase</fullName>
        <ecNumber evidence="3">4.1.1.97</ecNumber>
    </recommendedName>
</protein>
<dbReference type="Proteomes" id="UP001589838">
    <property type="component" value="Unassembled WGS sequence"/>
</dbReference>
<dbReference type="Gene3D" id="1.10.3330.10">
    <property type="entry name" value="Oxo-4-hydroxy-4-carboxy-5-ureidoimidazoline decarboxylase"/>
    <property type="match status" value="1"/>
</dbReference>